<dbReference type="Pfam" id="PF07244">
    <property type="entry name" value="POTRA"/>
    <property type="match status" value="1"/>
</dbReference>
<evidence type="ECO:0000313" key="5">
    <source>
        <dbReference type="Proteomes" id="UP000708576"/>
    </source>
</evidence>
<organism evidence="4 5">
    <name type="scientific">Carboxylicivirga linearis</name>
    <dbReference type="NCBI Taxonomy" id="1628157"/>
    <lineage>
        <taxon>Bacteria</taxon>
        <taxon>Pseudomonadati</taxon>
        <taxon>Bacteroidota</taxon>
        <taxon>Bacteroidia</taxon>
        <taxon>Marinilabiliales</taxon>
        <taxon>Marinilabiliaceae</taxon>
        <taxon>Carboxylicivirga</taxon>
    </lineage>
</organism>
<evidence type="ECO:0000256" key="2">
    <source>
        <dbReference type="ARBA" id="ARBA00023136"/>
    </source>
</evidence>
<protein>
    <recommendedName>
        <fullName evidence="3">POTRA domain-containing protein</fullName>
    </recommendedName>
</protein>
<sequence>MQLNEDGQKIVVIVWLVILATCSFEAYGRKLETNSGKTETKDSVLVKQIIISGNKVTKPRVILNELEFVTGDTLWVNQLGQFITRSRDNLLNTSLFNFVTITYSNQLDGTVIFHIKVDERWYWWFFPIFEHTDRNLSSFLESGDWSRMNYGIYLKRDNFRGRKELLKLRIKLGFSTQFSLRFDSPEYKRKTGWGMEVNAKAFNNIPFVTIENRPVFVSVNNEMSQFYYKSAVNYGLRTDLYQRHKLELTYEGYNVSDSIIDINPNYLTEGDSKMEYLSLSYQFKYDKRDSKVYPLEGTGFQLDATKLGLGVLNDKLDDWSLHLLIQQYAALGKRWHWGGVAEGRIGTSDALPYVLNQGLGYKTFMNGYELYVMDGVRNGMIQNKLLFTLLEPRVKSIGFMPLTQFAKIHYAFYLKAFFDTGYAWQSNPDPANDMVNSWQYGYGIGLDLVTFYDKVFSFNYSINKLGYHGFFVHFNLDL</sequence>
<dbReference type="InterPro" id="IPR010827">
    <property type="entry name" value="BamA/TamA_POTRA"/>
</dbReference>
<feature type="domain" description="POTRA" evidence="3">
    <location>
        <begin position="44"/>
        <end position="120"/>
    </location>
</feature>
<evidence type="ECO:0000259" key="3">
    <source>
        <dbReference type="PROSITE" id="PS51779"/>
    </source>
</evidence>
<evidence type="ECO:0000313" key="4">
    <source>
        <dbReference type="EMBL" id="MBS2097134.1"/>
    </source>
</evidence>
<dbReference type="Gene3D" id="3.10.20.310">
    <property type="entry name" value="membrane protein fhac"/>
    <property type="match status" value="1"/>
</dbReference>
<dbReference type="Gene3D" id="2.40.160.50">
    <property type="entry name" value="membrane protein fhac: a member of the omp85/tpsb transporter family"/>
    <property type="match status" value="1"/>
</dbReference>
<dbReference type="Proteomes" id="UP000708576">
    <property type="component" value="Unassembled WGS sequence"/>
</dbReference>
<dbReference type="PROSITE" id="PS51779">
    <property type="entry name" value="POTRA"/>
    <property type="match status" value="1"/>
</dbReference>
<keyword evidence="5" id="KW-1185">Reference proteome</keyword>
<reference evidence="4 5" key="1">
    <citation type="journal article" date="2015" name="Int. J. Syst. Evol. Microbiol.">
        <title>Carboxylicivirga linearis sp. nov., isolated from a sea cucumber culture pond.</title>
        <authorList>
            <person name="Wang F.Q."/>
            <person name="Zhou Y.X."/>
            <person name="Lin X.Z."/>
            <person name="Chen G.J."/>
            <person name="Du Z.J."/>
        </authorList>
    </citation>
    <scope>NUCLEOTIDE SEQUENCE [LARGE SCALE GENOMIC DNA]</scope>
    <source>
        <strain evidence="4 5">FB218</strain>
    </source>
</reference>
<accession>A0ABS5JQQ9</accession>
<dbReference type="InterPro" id="IPR034746">
    <property type="entry name" value="POTRA"/>
</dbReference>
<gene>
    <name evidence="4" type="ORF">KEM10_02515</name>
</gene>
<name>A0ABS5JQQ9_9BACT</name>
<comment type="subcellular location">
    <subcellularLocation>
        <location evidence="1">Membrane</location>
    </subcellularLocation>
</comment>
<dbReference type="EMBL" id="JAGUCO010000001">
    <property type="protein sequence ID" value="MBS2097134.1"/>
    <property type="molecule type" value="Genomic_DNA"/>
</dbReference>
<comment type="caution">
    <text evidence="4">The sequence shown here is derived from an EMBL/GenBank/DDBJ whole genome shotgun (WGS) entry which is preliminary data.</text>
</comment>
<dbReference type="RefSeq" id="WP_212213064.1">
    <property type="nucleotide sequence ID" value="NZ_JAGUCO010000001.1"/>
</dbReference>
<evidence type="ECO:0000256" key="1">
    <source>
        <dbReference type="ARBA" id="ARBA00004370"/>
    </source>
</evidence>
<keyword evidence="2" id="KW-0472">Membrane</keyword>
<proteinExistence type="predicted"/>